<keyword evidence="2" id="KW-0238">DNA-binding</keyword>
<evidence type="ECO:0000256" key="3">
    <source>
        <dbReference type="ARBA" id="ARBA00023163"/>
    </source>
</evidence>
<sequence>MKSASTDPLLLEIFHRSGWLSERKAGFRDALLTSGYSQSYQTGQFTNHLGDELGGIFGVIQGSFGVIGQSPSVGVVLGHIYRSAGWFGEGPLITRRPRMLSFKAMEPSLVHYIPLNELDHLLRHFPGAETELMSLVAYSSQIAVDAMADLLIRRADRRIAAVLLRVTDAQSAVPTGSGQSGPSGCFVTQSDLAEMANVSRHTINAVLKKFEAEGWIKTGYGRISVCSAADLRNFLVDDG</sequence>
<dbReference type="InterPro" id="IPR012318">
    <property type="entry name" value="HTH_CRP"/>
</dbReference>
<name>A0ABT8D594_9RHOB</name>
<dbReference type="PROSITE" id="PS50042">
    <property type="entry name" value="CNMP_BINDING_3"/>
    <property type="match status" value="1"/>
</dbReference>
<accession>A0ABT8D594</accession>
<dbReference type="PROSITE" id="PS51063">
    <property type="entry name" value="HTH_CRP_2"/>
    <property type="match status" value="1"/>
</dbReference>
<keyword evidence="3" id="KW-0804">Transcription</keyword>
<evidence type="ECO:0000259" key="4">
    <source>
        <dbReference type="PROSITE" id="PS50042"/>
    </source>
</evidence>
<dbReference type="InterPro" id="IPR000595">
    <property type="entry name" value="cNMP-bd_dom"/>
</dbReference>
<dbReference type="Pfam" id="PF00027">
    <property type="entry name" value="cNMP_binding"/>
    <property type="match status" value="1"/>
</dbReference>
<dbReference type="CDD" id="cd00038">
    <property type="entry name" value="CAP_ED"/>
    <property type="match status" value="1"/>
</dbReference>
<feature type="domain" description="HTH crp-type" evidence="5">
    <location>
        <begin position="153"/>
        <end position="229"/>
    </location>
</feature>
<dbReference type="InterPro" id="IPR036390">
    <property type="entry name" value="WH_DNA-bd_sf"/>
</dbReference>
<dbReference type="InterPro" id="IPR036388">
    <property type="entry name" value="WH-like_DNA-bd_sf"/>
</dbReference>
<evidence type="ECO:0000313" key="7">
    <source>
        <dbReference type="Proteomes" id="UP001243846"/>
    </source>
</evidence>
<gene>
    <name evidence="6" type="ORF">QWZ10_08985</name>
</gene>
<dbReference type="EMBL" id="JAUFRC010000001">
    <property type="protein sequence ID" value="MDN3711920.1"/>
    <property type="molecule type" value="Genomic_DNA"/>
</dbReference>
<dbReference type="SUPFAM" id="SSF46785">
    <property type="entry name" value="Winged helix' DNA-binding domain"/>
    <property type="match status" value="1"/>
</dbReference>
<dbReference type="Pfam" id="PF13545">
    <property type="entry name" value="HTH_Crp_2"/>
    <property type="match status" value="1"/>
</dbReference>
<organism evidence="6 7">
    <name type="scientific">Paracoccus cavernae</name>
    <dbReference type="NCBI Taxonomy" id="1571207"/>
    <lineage>
        <taxon>Bacteria</taxon>
        <taxon>Pseudomonadati</taxon>
        <taxon>Pseudomonadota</taxon>
        <taxon>Alphaproteobacteria</taxon>
        <taxon>Rhodobacterales</taxon>
        <taxon>Paracoccaceae</taxon>
        <taxon>Paracoccus</taxon>
    </lineage>
</organism>
<dbReference type="SUPFAM" id="SSF51206">
    <property type="entry name" value="cAMP-binding domain-like"/>
    <property type="match status" value="1"/>
</dbReference>
<protein>
    <submittedName>
        <fullName evidence="6">Crp/Fnr family transcriptional regulator</fullName>
    </submittedName>
</protein>
<dbReference type="PANTHER" id="PTHR24567">
    <property type="entry name" value="CRP FAMILY TRANSCRIPTIONAL REGULATORY PROTEIN"/>
    <property type="match status" value="1"/>
</dbReference>
<dbReference type="InterPro" id="IPR014710">
    <property type="entry name" value="RmlC-like_jellyroll"/>
</dbReference>
<evidence type="ECO:0000259" key="5">
    <source>
        <dbReference type="PROSITE" id="PS51063"/>
    </source>
</evidence>
<dbReference type="InterPro" id="IPR018490">
    <property type="entry name" value="cNMP-bd_dom_sf"/>
</dbReference>
<evidence type="ECO:0000256" key="2">
    <source>
        <dbReference type="ARBA" id="ARBA00023125"/>
    </source>
</evidence>
<keyword evidence="7" id="KW-1185">Reference proteome</keyword>
<dbReference type="Gene3D" id="2.60.120.10">
    <property type="entry name" value="Jelly Rolls"/>
    <property type="match status" value="1"/>
</dbReference>
<proteinExistence type="predicted"/>
<comment type="caution">
    <text evidence="6">The sequence shown here is derived from an EMBL/GenBank/DDBJ whole genome shotgun (WGS) entry which is preliminary data.</text>
</comment>
<evidence type="ECO:0000313" key="6">
    <source>
        <dbReference type="EMBL" id="MDN3711920.1"/>
    </source>
</evidence>
<feature type="domain" description="Cyclic nucleotide-binding" evidence="4">
    <location>
        <begin position="29"/>
        <end position="122"/>
    </location>
</feature>
<dbReference type="Gene3D" id="1.10.10.10">
    <property type="entry name" value="Winged helix-like DNA-binding domain superfamily/Winged helix DNA-binding domain"/>
    <property type="match status" value="1"/>
</dbReference>
<keyword evidence="1" id="KW-0805">Transcription regulation</keyword>
<dbReference type="RefSeq" id="WP_377684094.1">
    <property type="nucleotide sequence ID" value="NZ_JBHMDZ010000002.1"/>
</dbReference>
<reference evidence="7" key="1">
    <citation type="journal article" date="2019" name="Int. J. Syst. Evol. Microbiol.">
        <title>The Global Catalogue of Microorganisms (GCM) 10K type strain sequencing project: providing services to taxonomists for standard genome sequencing and annotation.</title>
        <authorList>
            <consortium name="The Broad Institute Genomics Platform"/>
            <consortium name="The Broad Institute Genome Sequencing Center for Infectious Disease"/>
            <person name="Wu L."/>
            <person name="Ma J."/>
        </authorList>
    </citation>
    <scope>NUCLEOTIDE SEQUENCE [LARGE SCALE GENOMIC DNA]</scope>
    <source>
        <strain evidence="7">CECT 8482</strain>
    </source>
</reference>
<dbReference type="Proteomes" id="UP001243846">
    <property type="component" value="Unassembled WGS sequence"/>
</dbReference>
<dbReference type="InterPro" id="IPR050397">
    <property type="entry name" value="Env_Response_Regulators"/>
</dbReference>
<evidence type="ECO:0000256" key="1">
    <source>
        <dbReference type="ARBA" id="ARBA00023015"/>
    </source>
</evidence>
<dbReference type="PANTHER" id="PTHR24567:SF26">
    <property type="entry name" value="REGULATORY PROTEIN YEIL"/>
    <property type="match status" value="1"/>
</dbReference>